<dbReference type="SUPFAM" id="SSF53756">
    <property type="entry name" value="UDP-Glycosyltransferase/glycogen phosphorylase"/>
    <property type="match status" value="1"/>
</dbReference>
<dbReference type="AlphaFoldDB" id="A0A024GHV6"/>
<dbReference type="InParanoid" id="A0A024GHV6"/>
<reference evidence="2 3" key="1">
    <citation type="submission" date="2012-05" db="EMBL/GenBank/DDBJ databases">
        <title>Recombination and specialization in a pathogen metapopulation.</title>
        <authorList>
            <person name="Gardiner A."/>
            <person name="Kemen E."/>
            <person name="Schultz-Larsen T."/>
            <person name="MacLean D."/>
            <person name="Van Oosterhout C."/>
            <person name="Jones J.D.G."/>
        </authorList>
    </citation>
    <scope>NUCLEOTIDE SEQUENCE [LARGE SCALE GENOMIC DNA]</scope>
    <source>
        <strain evidence="2 3">Ac Nc2</strain>
    </source>
</reference>
<organism evidence="2 3">
    <name type="scientific">Albugo candida</name>
    <dbReference type="NCBI Taxonomy" id="65357"/>
    <lineage>
        <taxon>Eukaryota</taxon>
        <taxon>Sar</taxon>
        <taxon>Stramenopiles</taxon>
        <taxon>Oomycota</taxon>
        <taxon>Peronosporomycetes</taxon>
        <taxon>Albuginales</taxon>
        <taxon>Albuginaceae</taxon>
        <taxon>Albugo</taxon>
    </lineage>
</organism>
<comment type="caution">
    <text evidence="2">The sequence shown here is derived from an EMBL/GenBank/DDBJ whole genome shotgun (WGS) entry which is preliminary data.</text>
</comment>
<keyword evidence="1" id="KW-0472">Membrane</keyword>
<keyword evidence="3" id="KW-1185">Reference proteome</keyword>
<keyword evidence="1" id="KW-0812">Transmembrane</keyword>
<proteinExistence type="predicted"/>
<feature type="transmembrane region" description="Helical" evidence="1">
    <location>
        <begin position="12"/>
        <end position="38"/>
    </location>
</feature>
<dbReference type="OrthoDB" id="2100592at2759"/>
<accession>A0A024GHV6</accession>
<dbReference type="Gene3D" id="3.40.50.2000">
    <property type="entry name" value="Glycogen Phosphorylase B"/>
    <property type="match status" value="1"/>
</dbReference>
<sequence>MTKARIDGMKFTAFIVRCGILLLLLISCIIQVLFFTLVPDVHLHIDHCNASIASKTLLSETSEELHVPMRLFYQSLYFTTKTSLKNEKDVVFASKNQPLDTYSMDGIISQEAGQGNDALDSNAMYCINLVAPSNSLGILLDFELYAKYLPSSRPIHLPGNHVSMPRSVIDVFLERHPSDRKYYSNFHYQPEKVIWMMVNVEFFDRHELHYPTVGVILVKNQIGLKKVVEYRQRHRLGFTVFYTKHTSEDLYSPQYNRDWNSFLHLAGSSPFKNTKAILKAWALHPEWPLLVVRVVNTSLCKWIAKHFGTRTTWRLENVDFICGIESKDAKLELQNRIGIHLCPSATEGFGHYINEARSVGALVLTSDVAPMNELVDGQSGILVGRSSKWWWQSKGDLFMPVAIVNIADIEAGVAKILAMSIDERQRMGQQARARFLDDRTFFLNAMQALERSLCQDEVRMDRLRPYLY</sequence>
<dbReference type="PROSITE" id="PS51257">
    <property type="entry name" value="PROKAR_LIPOPROTEIN"/>
    <property type="match status" value="1"/>
</dbReference>
<dbReference type="EMBL" id="CAIX01000127">
    <property type="protein sequence ID" value="CCI46453.1"/>
    <property type="molecule type" value="Genomic_DNA"/>
</dbReference>
<evidence type="ECO:0000256" key="1">
    <source>
        <dbReference type="SAM" id="Phobius"/>
    </source>
</evidence>
<dbReference type="STRING" id="65357.A0A024GHV6"/>
<dbReference type="Proteomes" id="UP000053237">
    <property type="component" value="Unassembled WGS sequence"/>
</dbReference>
<name>A0A024GHV6_9STRA</name>
<keyword evidence="1" id="KW-1133">Transmembrane helix</keyword>
<gene>
    <name evidence="2" type="ORF">BN9_073820</name>
</gene>
<protein>
    <submittedName>
        <fullName evidence="2">Uncharacterized protein</fullName>
    </submittedName>
</protein>
<evidence type="ECO:0000313" key="3">
    <source>
        <dbReference type="Proteomes" id="UP000053237"/>
    </source>
</evidence>
<evidence type="ECO:0000313" key="2">
    <source>
        <dbReference type="EMBL" id="CCI46453.1"/>
    </source>
</evidence>